<reference evidence="1" key="1">
    <citation type="submission" date="2023-06" db="EMBL/GenBank/DDBJ databases">
        <title>Genome-scale phylogeny and comparative genomics of the fungal order Sordariales.</title>
        <authorList>
            <consortium name="Lawrence Berkeley National Laboratory"/>
            <person name="Hensen N."/>
            <person name="Bonometti L."/>
            <person name="Westerberg I."/>
            <person name="Brannstrom I.O."/>
            <person name="Guillou S."/>
            <person name="Cros-Aarteil S."/>
            <person name="Calhoun S."/>
            <person name="Haridas S."/>
            <person name="Kuo A."/>
            <person name="Mondo S."/>
            <person name="Pangilinan J."/>
            <person name="Riley R."/>
            <person name="LaButti K."/>
            <person name="Andreopoulos B."/>
            <person name="Lipzen A."/>
            <person name="Chen C."/>
            <person name="Yanf M."/>
            <person name="Daum C."/>
            <person name="Ng V."/>
            <person name="Clum A."/>
            <person name="Steindorff A."/>
            <person name="Ohm R."/>
            <person name="Martin F."/>
            <person name="Silar P."/>
            <person name="Natvig D."/>
            <person name="Lalanne C."/>
            <person name="Gautier V."/>
            <person name="Ament-velasquez S.L."/>
            <person name="Kruys A."/>
            <person name="Hutchinson M.I."/>
            <person name="Powell A.J."/>
            <person name="Barry K."/>
            <person name="Miller A.N."/>
            <person name="Grigoriev I.V."/>
            <person name="Debuchy R."/>
            <person name="Gladieux P."/>
            <person name="Thoren M.H."/>
            <person name="Johannesson H."/>
        </authorList>
    </citation>
    <scope>NUCLEOTIDE SEQUENCE</scope>
    <source>
        <strain evidence="1">SMH3187-1</strain>
    </source>
</reference>
<dbReference type="AlphaFoldDB" id="A0AA40ENI9"/>
<dbReference type="Proteomes" id="UP001172155">
    <property type="component" value="Unassembled WGS sequence"/>
</dbReference>
<comment type="caution">
    <text evidence="1">The sequence shown here is derived from an EMBL/GenBank/DDBJ whole genome shotgun (WGS) entry which is preliminary data.</text>
</comment>
<accession>A0AA40ENI9</accession>
<protein>
    <submittedName>
        <fullName evidence="1">Uncharacterized protein</fullName>
    </submittedName>
</protein>
<sequence>MATAATPFLLPKRDFHFFAYPSPPGLQPPIRLRTSSSWTYCGALLPLTSPFPPSFHSWASHTFASPSSLAPRLLPFLAWTHDLLRHAGFHHYWITIRASRPTADFDTPRWHTDDNFFDPLAAPELATGLWKVCTTLSGPGTLFAADGHRARRLLRKVKDEARGRQPEHQCSFIACSTCGDTGGEVRREMAARMQDAGIKIVQSAAGEAVFFRIGGHEGSVHSEPRVGVDRVFVNIVPGRRGDFERLMARWGLEYPRSWSYGVPVVYEEDLVVAIPHVARNDGQQEERTTAIPSMQVTTMPNLDFRR</sequence>
<organism evidence="1 2">
    <name type="scientific">Schizothecium vesticola</name>
    <dbReference type="NCBI Taxonomy" id="314040"/>
    <lineage>
        <taxon>Eukaryota</taxon>
        <taxon>Fungi</taxon>
        <taxon>Dikarya</taxon>
        <taxon>Ascomycota</taxon>
        <taxon>Pezizomycotina</taxon>
        <taxon>Sordariomycetes</taxon>
        <taxon>Sordariomycetidae</taxon>
        <taxon>Sordariales</taxon>
        <taxon>Schizotheciaceae</taxon>
        <taxon>Schizothecium</taxon>
    </lineage>
</organism>
<dbReference type="EMBL" id="JAUKUD010000005">
    <property type="protein sequence ID" value="KAK0742600.1"/>
    <property type="molecule type" value="Genomic_DNA"/>
</dbReference>
<proteinExistence type="predicted"/>
<evidence type="ECO:0000313" key="1">
    <source>
        <dbReference type="EMBL" id="KAK0742600.1"/>
    </source>
</evidence>
<evidence type="ECO:0000313" key="2">
    <source>
        <dbReference type="Proteomes" id="UP001172155"/>
    </source>
</evidence>
<gene>
    <name evidence="1" type="ORF">B0T18DRAFT_328500</name>
</gene>
<keyword evidence="2" id="KW-1185">Reference proteome</keyword>
<name>A0AA40ENI9_9PEZI</name>